<accession>A0A1I3BJ04</accession>
<comment type="caution">
    <text evidence="2">The sequence shown here is derived from an EMBL/GenBank/DDBJ whole genome shotgun (WGS) entry which is preliminary data.</text>
</comment>
<proteinExistence type="predicted"/>
<dbReference type="InterPro" id="IPR006917">
    <property type="entry name" value="SOUL_heme-bd"/>
</dbReference>
<dbReference type="Gene3D" id="3.20.80.10">
    <property type="entry name" value="Regulatory factor, effector binding domain"/>
    <property type="match status" value="2"/>
</dbReference>
<dbReference type="EMBL" id="FOPW01000009">
    <property type="protein sequence ID" value="SFH62267.1"/>
    <property type="molecule type" value="Genomic_DNA"/>
</dbReference>
<gene>
    <name evidence="2" type="ORF">E3O11_15670</name>
    <name evidence="1" type="ORF">SAMN05216274_109162</name>
</gene>
<dbReference type="Proteomes" id="UP000297963">
    <property type="component" value="Unassembled WGS sequence"/>
</dbReference>
<dbReference type="AlphaFoldDB" id="A0A1I3BJ04"/>
<sequence>MTKQQPYHVLHSYDDFELRRYPAHLLAEVTTDGPFEDAGNRAFRYLFAYISGANQSRRKVAMTAPVVQTGAAEKIAMTAPVLQQPVTHPSNRVGSAQFQVAFVLPEELTAQTAPQPTDPKVQLRTVPSALVAALRFGGRWRETRYEQHVEELRAALAAAGLTALGSPRFARFDPPFKPWFLRRNEVLVDVEEPG</sequence>
<dbReference type="STRING" id="995038.SAMN05216274_109162"/>
<dbReference type="PANTHER" id="PTHR11220:SF1">
    <property type="entry name" value="HEME-BINDING PROTEIN 2"/>
    <property type="match status" value="1"/>
</dbReference>
<organism evidence="2 4">
    <name type="scientific">Cryobacterium levicorallinum</name>
    <dbReference type="NCBI Taxonomy" id="995038"/>
    <lineage>
        <taxon>Bacteria</taxon>
        <taxon>Bacillati</taxon>
        <taxon>Actinomycetota</taxon>
        <taxon>Actinomycetes</taxon>
        <taxon>Micrococcales</taxon>
        <taxon>Microbacteriaceae</taxon>
        <taxon>Cryobacterium</taxon>
    </lineage>
</organism>
<keyword evidence="3" id="KW-1185">Reference proteome</keyword>
<evidence type="ECO:0000313" key="3">
    <source>
        <dbReference type="Proteomes" id="UP000199681"/>
    </source>
</evidence>
<dbReference type="EMBL" id="SOFE01000027">
    <property type="protein sequence ID" value="TFB82100.1"/>
    <property type="molecule type" value="Genomic_DNA"/>
</dbReference>
<reference evidence="2 4" key="2">
    <citation type="submission" date="2019-03" db="EMBL/GenBank/DDBJ databases">
        <title>Genomics of glacier-inhabiting Cryobacterium strains.</title>
        <authorList>
            <person name="Liu Q."/>
            <person name="Xin Y.-H."/>
        </authorList>
    </citation>
    <scope>NUCLEOTIDE SEQUENCE [LARGE SCALE GENOMIC DNA]</scope>
    <source>
        <strain evidence="2 4">Hh34</strain>
    </source>
</reference>
<dbReference type="Proteomes" id="UP000199681">
    <property type="component" value="Unassembled WGS sequence"/>
</dbReference>
<dbReference type="Pfam" id="PF04832">
    <property type="entry name" value="SOUL"/>
    <property type="match status" value="1"/>
</dbReference>
<dbReference type="PANTHER" id="PTHR11220">
    <property type="entry name" value="HEME-BINDING PROTEIN-RELATED"/>
    <property type="match status" value="1"/>
</dbReference>
<protein>
    <submittedName>
        <fullName evidence="1 2">Heme-binding protein</fullName>
    </submittedName>
</protein>
<dbReference type="RefSeq" id="WP_092450403.1">
    <property type="nucleotide sequence ID" value="NZ_BKAC01000017.1"/>
</dbReference>
<dbReference type="SUPFAM" id="SSF55136">
    <property type="entry name" value="Probable bacterial effector-binding domain"/>
    <property type="match status" value="2"/>
</dbReference>
<dbReference type="InterPro" id="IPR011256">
    <property type="entry name" value="Reg_factor_effector_dom_sf"/>
</dbReference>
<evidence type="ECO:0000313" key="2">
    <source>
        <dbReference type="EMBL" id="TFB82100.1"/>
    </source>
</evidence>
<reference evidence="1 3" key="1">
    <citation type="submission" date="2016-10" db="EMBL/GenBank/DDBJ databases">
        <authorList>
            <person name="Varghese N."/>
            <person name="Submissions S."/>
        </authorList>
    </citation>
    <scope>NUCLEOTIDE SEQUENCE [LARGE SCALE GENOMIC DNA]</scope>
    <source>
        <strain evidence="1 3">GMCC 1.11211</strain>
    </source>
</reference>
<evidence type="ECO:0000313" key="4">
    <source>
        <dbReference type="Proteomes" id="UP000297963"/>
    </source>
</evidence>
<evidence type="ECO:0000313" key="1">
    <source>
        <dbReference type="EMBL" id="SFH62267.1"/>
    </source>
</evidence>
<name>A0A1I3BJ04_9MICO</name>